<comment type="caution">
    <text evidence="2">The sequence shown here is derived from an EMBL/GenBank/DDBJ whole genome shotgun (WGS) entry which is preliminary data.</text>
</comment>
<dbReference type="HOGENOM" id="CLU_943847_0_0_1"/>
<evidence type="ECO:0000256" key="1">
    <source>
        <dbReference type="SAM" id="MobiDB-lite"/>
    </source>
</evidence>
<proteinExistence type="predicted"/>
<protein>
    <submittedName>
        <fullName evidence="2">Uncharacterized protein</fullName>
    </submittedName>
</protein>
<accession>W9CDL0</accession>
<evidence type="ECO:0000313" key="2">
    <source>
        <dbReference type="EMBL" id="ESZ93951.1"/>
    </source>
</evidence>
<dbReference type="OrthoDB" id="3598799at2759"/>
<gene>
    <name evidence="2" type="ORF">SBOR_5654</name>
</gene>
<evidence type="ECO:0000313" key="3">
    <source>
        <dbReference type="Proteomes" id="UP000019487"/>
    </source>
</evidence>
<keyword evidence="3" id="KW-1185">Reference proteome</keyword>
<dbReference type="AlphaFoldDB" id="W9CDL0"/>
<feature type="compositionally biased region" description="Basic and acidic residues" evidence="1">
    <location>
        <begin position="37"/>
        <end position="70"/>
    </location>
</feature>
<feature type="compositionally biased region" description="Acidic residues" evidence="1">
    <location>
        <begin position="71"/>
        <end position="83"/>
    </location>
</feature>
<feature type="compositionally biased region" description="Basic and acidic residues" evidence="1">
    <location>
        <begin position="1"/>
        <end position="30"/>
    </location>
</feature>
<dbReference type="EMBL" id="AYSA01000277">
    <property type="protein sequence ID" value="ESZ93951.1"/>
    <property type="molecule type" value="Genomic_DNA"/>
</dbReference>
<reference evidence="2 3" key="1">
    <citation type="journal article" date="2014" name="Genome Announc.">
        <title>Draft genome sequence of Sclerotinia borealis, a psychrophilic plant pathogenic fungus.</title>
        <authorList>
            <person name="Mardanov A.V."/>
            <person name="Beletsky A.V."/>
            <person name="Kadnikov V.V."/>
            <person name="Ignatov A.N."/>
            <person name="Ravin N.V."/>
        </authorList>
    </citation>
    <scope>NUCLEOTIDE SEQUENCE [LARGE SCALE GENOMIC DNA]</scope>
    <source>
        <strain evidence="3">F-4157</strain>
    </source>
</reference>
<sequence>MVSKPKRESDGDLPRLKSKVRRTDLDHEEGSSGVTDQYDRKSLKRDGNEKREKKNERQSEPARVHVRNMEELVEDEDEDENEKDPEREESNEFLELDNLEKKKKKSAEKAKALFMERFVGVVGRDAEGVKKLADKLEKEASIQNKEFLDGFETAYAWSGPFRVKKKNAKHDDDVHDFALMHQKGQDIIARASRVASQYNELVEKNVANELDGLLRNEWAKEDEQIVRMLELGKMVGFNKFESILNATKWDALDIDAVEVSKKFFPVVDEGKAIGWGKEAKKHERANRKLLKAFEE</sequence>
<dbReference type="Proteomes" id="UP000019487">
    <property type="component" value="Unassembled WGS sequence"/>
</dbReference>
<feature type="region of interest" description="Disordered" evidence="1">
    <location>
        <begin position="1"/>
        <end position="101"/>
    </location>
</feature>
<organism evidence="2 3">
    <name type="scientific">Sclerotinia borealis (strain F-4128)</name>
    <dbReference type="NCBI Taxonomy" id="1432307"/>
    <lineage>
        <taxon>Eukaryota</taxon>
        <taxon>Fungi</taxon>
        <taxon>Dikarya</taxon>
        <taxon>Ascomycota</taxon>
        <taxon>Pezizomycotina</taxon>
        <taxon>Leotiomycetes</taxon>
        <taxon>Helotiales</taxon>
        <taxon>Sclerotiniaceae</taxon>
        <taxon>Sclerotinia</taxon>
    </lineage>
</organism>
<name>W9CDL0_SCLBF</name>